<dbReference type="Proteomes" id="UP000593563">
    <property type="component" value="Unassembled WGS sequence"/>
</dbReference>
<proteinExistence type="predicted"/>
<name>A0A6L5BBJ5_APIGR</name>
<sequence length="51" mass="5436">TPNASPKPSNQVPTIIVPKLSNAGQGGIFGSYTQPAMMDDTPLCIQSQRFM</sequence>
<reference evidence="1" key="1">
    <citation type="submission" date="2020-01" db="EMBL/GenBank/DDBJ databases">
        <title>The Celery Genome Sequence Reveals Sequential Paleo-tetraploidization, Resistance Gene Elimination, Karyotype Evolution, and Functional Innovation in Apiales.</title>
        <authorList>
            <person name="Song X."/>
        </authorList>
    </citation>
    <scope>NUCLEOTIDE SEQUENCE</scope>
    <source>
        <tissue evidence="1">Leaf</tissue>
    </source>
</reference>
<dbReference type="AlphaFoldDB" id="A0A6L5BBJ5"/>
<keyword evidence="2" id="KW-1185">Reference proteome</keyword>
<feature type="non-terminal residue" evidence="1">
    <location>
        <position position="51"/>
    </location>
</feature>
<organism evidence="1 2">
    <name type="scientific">Apium graveolens</name>
    <name type="common">Celery</name>
    <dbReference type="NCBI Taxonomy" id="4045"/>
    <lineage>
        <taxon>Eukaryota</taxon>
        <taxon>Viridiplantae</taxon>
        <taxon>Streptophyta</taxon>
        <taxon>Embryophyta</taxon>
        <taxon>Tracheophyta</taxon>
        <taxon>Spermatophyta</taxon>
        <taxon>Magnoliopsida</taxon>
        <taxon>eudicotyledons</taxon>
        <taxon>Gunneridae</taxon>
        <taxon>Pentapetalae</taxon>
        <taxon>asterids</taxon>
        <taxon>campanulids</taxon>
        <taxon>Apiales</taxon>
        <taxon>Apiaceae</taxon>
        <taxon>Apioideae</taxon>
        <taxon>apioid superclade</taxon>
        <taxon>Apieae</taxon>
        <taxon>Apium</taxon>
    </lineage>
</organism>
<gene>
    <name evidence="1" type="ORF">AG4045_011692</name>
</gene>
<dbReference type="EMBL" id="WRXP01001531">
    <property type="protein sequence ID" value="KAF1002217.1"/>
    <property type="molecule type" value="Genomic_DNA"/>
</dbReference>
<protein>
    <submittedName>
        <fullName evidence="1">Uncharacterized protein</fullName>
    </submittedName>
</protein>
<accession>A0A6L5BBJ5</accession>
<feature type="non-terminal residue" evidence="1">
    <location>
        <position position="1"/>
    </location>
</feature>
<evidence type="ECO:0000313" key="2">
    <source>
        <dbReference type="Proteomes" id="UP000593563"/>
    </source>
</evidence>
<comment type="caution">
    <text evidence="1">The sequence shown here is derived from an EMBL/GenBank/DDBJ whole genome shotgun (WGS) entry which is preliminary data.</text>
</comment>
<evidence type="ECO:0000313" key="1">
    <source>
        <dbReference type="EMBL" id="KAF1002217.1"/>
    </source>
</evidence>